<dbReference type="Pfam" id="PF00905">
    <property type="entry name" value="Transpeptidase"/>
    <property type="match status" value="1"/>
</dbReference>
<dbReference type="EMBL" id="FNON01000002">
    <property type="protein sequence ID" value="SDX29838.1"/>
    <property type="molecule type" value="Genomic_DNA"/>
</dbReference>
<evidence type="ECO:0000259" key="12">
    <source>
        <dbReference type="Pfam" id="PF00912"/>
    </source>
</evidence>
<reference evidence="13 14" key="1">
    <citation type="submission" date="2016-10" db="EMBL/GenBank/DDBJ databases">
        <authorList>
            <person name="de Groot N.N."/>
        </authorList>
    </citation>
    <scope>NUCLEOTIDE SEQUENCE [LARGE SCALE GENOMIC DNA]</scope>
    <source>
        <strain evidence="13 14">CPCC 202699</strain>
    </source>
</reference>
<dbReference type="PANTHER" id="PTHR32282:SF34">
    <property type="entry name" value="PENICILLIN-BINDING PROTEIN 1A"/>
    <property type="match status" value="1"/>
</dbReference>
<feature type="domain" description="Glycosyl transferase family 51" evidence="12">
    <location>
        <begin position="178"/>
        <end position="340"/>
    </location>
</feature>
<accession>A0A1H3AKC6</accession>
<evidence type="ECO:0000256" key="8">
    <source>
        <dbReference type="ARBA" id="ARBA00049902"/>
    </source>
</evidence>
<gene>
    <name evidence="13" type="ORF">SAMN05421504_102950</name>
</gene>
<evidence type="ECO:0000313" key="14">
    <source>
        <dbReference type="Proteomes" id="UP000199515"/>
    </source>
</evidence>
<dbReference type="STRING" id="589385.SAMN05421504_102950"/>
<dbReference type="Pfam" id="PF00912">
    <property type="entry name" value="Transgly"/>
    <property type="match status" value="1"/>
</dbReference>
<feature type="compositionally biased region" description="Basic and acidic residues" evidence="9">
    <location>
        <begin position="58"/>
        <end position="67"/>
    </location>
</feature>
<feature type="domain" description="Penicillin-binding protein transpeptidase" evidence="11">
    <location>
        <begin position="434"/>
        <end position="716"/>
    </location>
</feature>
<feature type="compositionally biased region" description="Low complexity" evidence="9">
    <location>
        <begin position="765"/>
        <end position="805"/>
    </location>
</feature>
<dbReference type="InterPro" id="IPR036950">
    <property type="entry name" value="PBP_transglycosylase"/>
</dbReference>
<dbReference type="InterPro" id="IPR023346">
    <property type="entry name" value="Lysozyme-like_dom_sf"/>
</dbReference>
<evidence type="ECO:0000256" key="9">
    <source>
        <dbReference type="SAM" id="MobiDB-lite"/>
    </source>
</evidence>
<evidence type="ECO:0000256" key="3">
    <source>
        <dbReference type="ARBA" id="ARBA00022676"/>
    </source>
</evidence>
<evidence type="ECO:0000256" key="10">
    <source>
        <dbReference type="SAM" id="Phobius"/>
    </source>
</evidence>
<keyword evidence="10" id="KW-0472">Membrane</keyword>
<keyword evidence="6" id="KW-0511">Multifunctional enzyme</keyword>
<sequence length="836" mass="89756">MGRPQRPGPPPNGGVPRRQGPPPPGAGRPPATPPGGYRQGGPQQARRRPPEPQIEPDLITHHEHNGTADDLGYDDYDEARFNDYGTDEPEDTGEGPELDKKGKPILTPAQKKKRRWKIVRRCAYAFVAIFFVIPAIAFTITYFLVDVPSQESVAARQSQPISFTYADGSPMGKMLPPKGGDRKIVKPEEIPDTVKHAVYAAEDATFETNSGFDVTGILRAVFNQLTGGKGGGSTISQQYIKKATENEAPTLTRKWTELVKSFKMTNQQEKPDILASYLNTIFFGRRADGIGAAAKAYFGKDIKDLTQAEAAYLAGAIQGPSRTGNAEYMTKRWNFVMDQLVANKWMTKADRDAAQMPTPIALDDLKDQSEGSPDYFISKKVLAELSEQGFDEDKLFSGGYKIQTTIDPKAQEYAKQSVDEGMKGQTDENMLNALVAVDPKTGGVIAYYGGPEQVKDADGNTKLGQDWASIPHNPGSSMKAYDLAAFLKMNKGLGETFDGTNNRKIGDRTIRNAGESSSCSEQCTVKEAMAISANTVFYDMVYKMGYDKVITAAKDAGIKDKPDGPAVLGKDNNISLGGGTTVATAEDMAASYATFAGDGLRRERHFVLKLTNSADEVAYEPKIEGVPAFASNDPEKSKQIAVNVTEALKGVITSTKTLGKCPTGHECAGKTGTQQYDYTKGKDPANYADRNAQTWMVGYTPSISTAVWVGGDGNKALHGKDGKPIFGSTIAGPIWKNFMNLYLTGKPAEKFPAFKPIGKDPGQVTTSSKKPETPTTTTQPEDTTESNPPSDTTESKPTSSSKTRPGPGGGTGGPIFPQPPAGGNSGRGNGGNGSEP</sequence>
<keyword evidence="10" id="KW-1133">Transmembrane helix</keyword>
<protein>
    <submittedName>
        <fullName evidence="13">Membrane carboxypeptidase (Penicillin-binding protein)</fullName>
    </submittedName>
</protein>
<dbReference type="GO" id="GO:0008955">
    <property type="term" value="F:peptidoglycan glycosyltransferase activity"/>
    <property type="evidence" value="ECO:0007669"/>
    <property type="project" value="UniProtKB-EC"/>
</dbReference>
<evidence type="ECO:0000256" key="4">
    <source>
        <dbReference type="ARBA" id="ARBA00022679"/>
    </source>
</evidence>
<dbReference type="GO" id="GO:0009252">
    <property type="term" value="P:peptidoglycan biosynthetic process"/>
    <property type="evidence" value="ECO:0007669"/>
    <property type="project" value="TreeGrafter"/>
</dbReference>
<dbReference type="SUPFAM" id="SSF53955">
    <property type="entry name" value="Lysozyme-like"/>
    <property type="match status" value="1"/>
</dbReference>
<feature type="compositionally biased region" description="Acidic residues" evidence="9">
    <location>
        <begin position="85"/>
        <end position="96"/>
    </location>
</feature>
<feature type="compositionally biased region" description="Low complexity" evidence="9">
    <location>
        <begin position="34"/>
        <end position="44"/>
    </location>
</feature>
<keyword evidence="5" id="KW-0378">Hydrolase</keyword>
<dbReference type="OrthoDB" id="9766909at2"/>
<evidence type="ECO:0000256" key="1">
    <source>
        <dbReference type="ARBA" id="ARBA00022645"/>
    </source>
</evidence>
<comment type="catalytic activity">
    <reaction evidence="7">
        <text>Preferential cleavage: (Ac)2-L-Lys-D-Ala-|-D-Ala. Also transpeptidation of peptidyl-alanyl moieties that are N-acyl substituents of D-alanine.</text>
        <dbReference type="EC" id="3.4.16.4"/>
    </reaction>
</comment>
<keyword evidence="2" id="KW-0645">Protease</keyword>
<evidence type="ECO:0000259" key="11">
    <source>
        <dbReference type="Pfam" id="PF00905"/>
    </source>
</evidence>
<feature type="compositionally biased region" description="Gly residues" evidence="9">
    <location>
        <begin position="823"/>
        <end position="836"/>
    </location>
</feature>
<dbReference type="GO" id="GO:0009002">
    <property type="term" value="F:serine-type D-Ala-D-Ala carboxypeptidase activity"/>
    <property type="evidence" value="ECO:0007669"/>
    <property type="project" value="UniProtKB-EC"/>
</dbReference>
<feature type="transmembrane region" description="Helical" evidence="10">
    <location>
        <begin position="122"/>
        <end position="145"/>
    </location>
</feature>
<keyword evidence="10" id="KW-0812">Transmembrane</keyword>
<dbReference type="RefSeq" id="WP_091288771.1">
    <property type="nucleotide sequence ID" value="NZ_FNON01000002.1"/>
</dbReference>
<dbReference type="GO" id="GO:0006508">
    <property type="term" value="P:proteolysis"/>
    <property type="evidence" value="ECO:0007669"/>
    <property type="project" value="UniProtKB-KW"/>
</dbReference>
<dbReference type="GO" id="GO:0030288">
    <property type="term" value="C:outer membrane-bounded periplasmic space"/>
    <property type="evidence" value="ECO:0007669"/>
    <property type="project" value="TreeGrafter"/>
</dbReference>
<evidence type="ECO:0000256" key="6">
    <source>
        <dbReference type="ARBA" id="ARBA00023268"/>
    </source>
</evidence>
<feature type="region of interest" description="Disordered" evidence="9">
    <location>
        <begin position="753"/>
        <end position="836"/>
    </location>
</feature>
<feature type="compositionally biased region" description="Pro residues" evidence="9">
    <location>
        <begin position="1"/>
        <end position="33"/>
    </location>
</feature>
<evidence type="ECO:0000256" key="5">
    <source>
        <dbReference type="ARBA" id="ARBA00022801"/>
    </source>
</evidence>
<keyword evidence="3" id="KW-0328">Glycosyltransferase</keyword>
<name>A0A1H3AKC6_9PSEU</name>
<dbReference type="InterPro" id="IPR012338">
    <property type="entry name" value="Beta-lactam/transpept-like"/>
</dbReference>
<organism evidence="13 14">
    <name type="scientific">Amycolatopsis xylanica</name>
    <dbReference type="NCBI Taxonomy" id="589385"/>
    <lineage>
        <taxon>Bacteria</taxon>
        <taxon>Bacillati</taxon>
        <taxon>Actinomycetota</taxon>
        <taxon>Actinomycetes</taxon>
        <taxon>Pseudonocardiales</taxon>
        <taxon>Pseudonocardiaceae</taxon>
        <taxon>Amycolatopsis</taxon>
    </lineage>
</organism>
<dbReference type="InterPro" id="IPR001460">
    <property type="entry name" value="PCN-bd_Tpept"/>
</dbReference>
<feature type="region of interest" description="Disordered" evidence="9">
    <location>
        <begin position="1"/>
        <end position="110"/>
    </location>
</feature>
<keyword evidence="14" id="KW-1185">Reference proteome</keyword>
<evidence type="ECO:0000256" key="7">
    <source>
        <dbReference type="ARBA" id="ARBA00034000"/>
    </source>
</evidence>
<proteinExistence type="predicted"/>
<keyword evidence="4" id="KW-0808">Transferase</keyword>
<dbReference type="SUPFAM" id="SSF56601">
    <property type="entry name" value="beta-lactamase/transpeptidase-like"/>
    <property type="match status" value="1"/>
</dbReference>
<dbReference type="Proteomes" id="UP000199515">
    <property type="component" value="Unassembled WGS sequence"/>
</dbReference>
<dbReference type="GO" id="GO:0008658">
    <property type="term" value="F:penicillin binding"/>
    <property type="evidence" value="ECO:0007669"/>
    <property type="project" value="InterPro"/>
</dbReference>
<evidence type="ECO:0000313" key="13">
    <source>
        <dbReference type="EMBL" id="SDX29838.1"/>
    </source>
</evidence>
<keyword evidence="1 13" id="KW-0121">Carboxypeptidase</keyword>
<comment type="catalytic activity">
    <reaction evidence="8">
        <text>[GlcNAc-(1-&gt;4)-Mur2Ac(oyl-L-Ala-gamma-D-Glu-L-Lys-D-Ala-D-Ala)](n)-di-trans,octa-cis-undecaprenyl diphosphate + beta-D-GlcNAc-(1-&gt;4)-Mur2Ac(oyl-L-Ala-gamma-D-Glu-L-Lys-D-Ala-D-Ala)-di-trans,octa-cis-undecaprenyl diphosphate = [GlcNAc-(1-&gt;4)-Mur2Ac(oyl-L-Ala-gamma-D-Glu-L-Lys-D-Ala-D-Ala)](n+1)-di-trans,octa-cis-undecaprenyl diphosphate + di-trans,octa-cis-undecaprenyl diphosphate + H(+)</text>
        <dbReference type="Rhea" id="RHEA:23708"/>
        <dbReference type="Rhea" id="RHEA-COMP:9602"/>
        <dbReference type="Rhea" id="RHEA-COMP:9603"/>
        <dbReference type="ChEBI" id="CHEBI:15378"/>
        <dbReference type="ChEBI" id="CHEBI:58405"/>
        <dbReference type="ChEBI" id="CHEBI:60033"/>
        <dbReference type="ChEBI" id="CHEBI:78435"/>
        <dbReference type="EC" id="2.4.99.28"/>
    </reaction>
</comment>
<dbReference type="InterPro" id="IPR001264">
    <property type="entry name" value="Glyco_trans_51"/>
</dbReference>
<dbReference type="PANTHER" id="PTHR32282">
    <property type="entry name" value="BINDING PROTEIN TRANSPEPTIDASE, PUTATIVE-RELATED"/>
    <property type="match status" value="1"/>
</dbReference>
<dbReference type="InterPro" id="IPR050396">
    <property type="entry name" value="Glycosyltr_51/Transpeptidase"/>
</dbReference>
<dbReference type="Gene3D" id="3.40.710.10">
    <property type="entry name" value="DD-peptidase/beta-lactamase superfamily"/>
    <property type="match status" value="1"/>
</dbReference>
<dbReference type="Gene3D" id="1.10.3810.10">
    <property type="entry name" value="Biosynthetic peptidoglycan transglycosylase-like"/>
    <property type="match status" value="1"/>
</dbReference>
<dbReference type="AlphaFoldDB" id="A0A1H3AKC6"/>
<evidence type="ECO:0000256" key="2">
    <source>
        <dbReference type="ARBA" id="ARBA00022670"/>
    </source>
</evidence>